<dbReference type="Proteomes" id="UP000348942">
    <property type="component" value="Chromosome 1"/>
</dbReference>
<dbReference type="PROSITE" id="PS51085">
    <property type="entry name" value="2FE2S_FER_2"/>
    <property type="match status" value="1"/>
</dbReference>
<evidence type="ECO:0000256" key="4">
    <source>
        <dbReference type="ARBA" id="ARBA00022723"/>
    </source>
</evidence>
<proteinExistence type="inferred from homology"/>
<dbReference type="PROSITE" id="PS00197">
    <property type="entry name" value="2FE2S_FER_1"/>
    <property type="match status" value="1"/>
</dbReference>
<dbReference type="PANTHER" id="PTHR43112:SF3">
    <property type="entry name" value="FERREDOXIN-2, CHLOROPLASTIC"/>
    <property type="match status" value="1"/>
</dbReference>
<keyword evidence="3" id="KW-0001">2Fe-2S</keyword>
<dbReference type="SUPFAM" id="SSF54292">
    <property type="entry name" value="2Fe-2S ferredoxin-like"/>
    <property type="match status" value="1"/>
</dbReference>
<sequence>MSYKVTLLPSQQQFEVSEGQTILEAALQCGVQIPSRCKVGVCTTCLCKKSQGDVHYQLEPMLTQKEQEQGWIFPCLAYAKSHLILILDE</sequence>
<keyword evidence="4" id="KW-0479">Metal-binding</keyword>
<keyword evidence="2" id="KW-0813">Transport</keyword>
<keyword evidence="6" id="KW-0408">Iron</keyword>
<dbReference type="RefSeq" id="WP_153445629.1">
    <property type="nucleotide sequence ID" value="NZ_CP045699.1"/>
</dbReference>
<comment type="cofactor">
    <cofactor evidence="8">
        <name>[2Fe-2S] cluster</name>
        <dbReference type="ChEBI" id="CHEBI:190135"/>
    </cofactor>
</comment>
<evidence type="ECO:0000256" key="2">
    <source>
        <dbReference type="ARBA" id="ARBA00022448"/>
    </source>
</evidence>
<organism evidence="10 11">
    <name type="scientific">Vibrio algicola</name>
    <dbReference type="NCBI Taxonomy" id="2662262"/>
    <lineage>
        <taxon>Bacteria</taxon>
        <taxon>Pseudomonadati</taxon>
        <taxon>Pseudomonadota</taxon>
        <taxon>Gammaproteobacteria</taxon>
        <taxon>Vibrionales</taxon>
        <taxon>Vibrionaceae</taxon>
        <taxon>Vibrio</taxon>
    </lineage>
</organism>
<name>A0A5Q0TB29_9VIBR</name>
<dbReference type="GO" id="GO:0046872">
    <property type="term" value="F:metal ion binding"/>
    <property type="evidence" value="ECO:0007669"/>
    <property type="project" value="UniProtKB-KW"/>
</dbReference>
<accession>A0A5Q0TB29</accession>
<reference evidence="10 11" key="1">
    <citation type="submission" date="2019-10" db="EMBL/GenBank/DDBJ databases">
        <title>Vibrio sp. nov., isolated from Coralline algae surface.</title>
        <authorList>
            <person name="Geng Y."/>
            <person name="Zhang X."/>
        </authorList>
    </citation>
    <scope>NUCLEOTIDE SEQUENCE [LARGE SCALE GENOMIC DNA]</scope>
    <source>
        <strain evidence="10 11">SM1977</strain>
    </source>
</reference>
<dbReference type="InterPro" id="IPR001041">
    <property type="entry name" value="2Fe-2S_ferredoxin-type"/>
</dbReference>
<dbReference type="Gene3D" id="3.10.20.30">
    <property type="match status" value="1"/>
</dbReference>
<protein>
    <submittedName>
        <fullName evidence="10">2Fe-2S iron-sulfur cluster binding domain-containing protein</fullName>
    </submittedName>
</protein>
<evidence type="ECO:0000256" key="7">
    <source>
        <dbReference type="ARBA" id="ARBA00023014"/>
    </source>
</evidence>
<keyword evidence="5" id="KW-0249">Electron transport</keyword>
<keyword evidence="11" id="KW-1185">Reference proteome</keyword>
<evidence type="ECO:0000256" key="3">
    <source>
        <dbReference type="ARBA" id="ARBA00022714"/>
    </source>
</evidence>
<evidence type="ECO:0000256" key="8">
    <source>
        <dbReference type="ARBA" id="ARBA00034078"/>
    </source>
</evidence>
<feature type="domain" description="2Fe-2S ferredoxin-type" evidence="9">
    <location>
        <begin position="3"/>
        <end position="89"/>
    </location>
</feature>
<evidence type="ECO:0000256" key="5">
    <source>
        <dbReference type="ARBA" id="ARBA00022982"/>
    </source>
</evidence>
<evidence type="ECO:0000313" key="10">
    <source>
        <dbReference type="EMBL" id="QGA64024.1"/>
    </source>
</evidence>
<dbReference type="CDD" id="cd00207">
    <property type="entry name" value="fer2"/>
    <property type="match status" value="1"/>
</dbReference>
<dbReference type="Pfam" id="PF00111">
    <property type="entry name" value="Fer2"/>
    <property type="match status" value="1"/>
</dbReference>
<dbReference type="InterPro" id="IPR036010">
    <property type="entry name" value="2Fe-2S_ferredoxin-like_sf"/>
</dbReference>
<evidence type="ECO:0000313" key="11">
    <source>
        <dbReference type="Proteomes" id="UP000348942"/>
    </source>
</evidence>
<dbReference type="EMBL" id="CP045699">
    <property type="protein sequence ID" value="QGA64024.1"/>
    <property type="molecule type" value="Genomic_DNA"/>
</dbReference>
<evidence type="ECO:0000256" key="1">
    <source>
        <dbReference type="ARBA" id="ARBA00007874"/>
    </source>
</evidence>
<evidence type="ECO:0000259" key="9">
    <source>
        <dbReference type="PROSITE" id="PS51085"/>
    </source>
</evidence>
<dbReference type="PANTHER" id="PTHR43112">
    <property type="entry name" value="FERREDOXIN"/>
    <property type="match status" value="1"/>
</dbReference>
<evidence type="ECO:0000256" key="6">
    <source>
        <dbReference type="ARBA" id="ARBA00023004"/>
    </source>
</evidence>
<gene>
    <name evidence="10" type="ORF">GFB47_00410</name>
</gene>
<dbReference type="InterPro" id="IPR006058">
    <property type="entry name" value="2Fe2S_fd_BS"/>
</dbReference>
<dbReference type="GO" id="GO:0051537">
    <property type="term" value="F:2 iron, 2 sulfur cluster binding"/>
    <property type="evidence" value="ECO:0007669"/>
    <property type="project" value="UniProtKB-KW"/>
</dbReference>
<dbReference type="AlphaFoldDB" id="A0A5Q0TB29"/>
<keyword evidence="7" id="KW-0411">Iron-sulfur</keyword>
<dbReference type="InterPro" id="IPR012675">
    <property type="entry name" value="Beta-grasp_dom_sf"/>
</dbReference>
<comment type="similarity">
    <text evidence="1">Belongs to the 2Fe2S plant-type ferredoxin family.</text>
</comment>